<dbReference type="InterPro" id="IPR047057">
    <property type="entry name" value="MerR_fam"/>
</dbReference>
<organism evidence="4 5">
    <name type="scientific">Marinilactibacillus psychrotolerans</name>
    <dbReference type="NCBI Taxonomy" id="191770"/>
    <lineage>
        <taxon>Bacteria</taxon>
        <taxon>Bacillati</taxon>
        <taxon>Bacillota</taxon>
        <taxon>Bacilli</taxon>
        <taxon>Lactobacillales</taxon>
        <taxon>Carnobacteriaceae</taxon>
        <taxon>Marinilactibacillus</taxon>
    </lineage>
</organism>
<dbReference type="InterPro" id="IPR009061">
    <property type="entry name" value="DNA-bd_dom_put_sf"/>
</dbReference>
<dbReference type="PROSITE" id="PS50937">
    <property type="entry name" value="HTH_MERR_2"/>
    <property type="match status" value="1"/>
</dbReference>
<dbReference type="AlphaFoldDB" id="A0AAV3WUA5"/>
<dbReference type="GO" id="GO:0003677">
    <property type="term" value="F:DNA binding"/>
    <property type="evidence" value="ECO:0007669"/>
    <property type="project" value="UniProtKB-KW"/>
</dbReference>
<evidence type="ECO:0000259" key="3">
    <source>
        <dbReference type="PROSITE" id="PS50937"/>
    </source>
</evidence>
<protein>
    <submittedName>
        <fullName evidence="4">MerR family transcriptional regulator</fullName>
    </submittedName>
</protein>
<dbReference type="GeneID" id="96911781"/>
<proteinExistence type="predicted"/>
<accession>A0AAV3WUA5</accession>
<dbReference type="CDD" id="cd01109">
    <property type="entry name" value="HTH_YyaN"/>
    <property type="match status" value="1"/>
</dbReference>
<feature type="domain" description="HTH merR-type" evidence="3">
    <location>
        <begin position="1"/>
        <end position="69"/>
    </location>
</feature>
<dbReference type="Pfam" id="PF13411">
    <property type="entry name" value="MerR_1"/>
    <property type="match status" value="1"/>
</dbReference>
<gene>
    <name evidence="4" type="primary">merR_2</name>
    <name evidence="4" type="ORF">M132T_11350</name>
</gene>
<comment type="caution">
    <text evidence="4">The sequence shown here is derived from an EMBL/GenBank/DDBJ whole genome shotgun (WGS) entry which is preliminary data.</text>
</comment>
<keyword evidence="1" id="KW-0238">DNA-binding</keyword>
<dbReference type="SUPFAM" id="SSF46955">
    <property type="entry name" value="Putative DNA-binding domain"/>
    <property type="match status" value="1"/>
</dbReference>
<dbReference type="EMBL" id="BKBI01000007">
    <property type="protein sequence ID" value="GEQ35627.1"/>
    <property type="molecule type" value="Genomic_DNA"/>
</dbReference>
<reference evidence="4" key="1">
    <citation type="submission" date="2019-08" db="EMBL/GenBank/DDBJ databases">
        <title>Marinilactibacillus psychrotolerans M13-2T whole genome sequencing project.</title>
        <authorList>
            <person name="Ishikawa M."/>
            <person name="Suzuki T."/>
            <person name="Matsutani M."/>
        </authorList>
    </citation>
    <scope>NUCLEOTIDE SEQUENCE</scope>
    <source>
        <strain evidence="4">M13-2T</strain>
    </source>
</reference>
<dbReference type="SMART" id="SM00422">
    <property type="entry name" value="HTH_MERR"/>
    <property type="match status" value="1"/>
</dbReference>
<evidence type="ECO:0000313" key="5">
    <source>
        <dbReference type="Proteomes" id="UP000887127"/>
    </source>
</evidence>
<sequence length="129" mass="15341">MNISKVAEEMNMTPSTIRYYESIDLIPPITRNESGVRIFDEQDLKWIDFVKCMRSVGLPLDVLREYTQLVRKGADEALEKRKQILVEERENLLKKKEEMEQVLNRLDYKINDYEGRLSEKENTMKKLVK</sequence>
<dbReference type="Gene3D" id="1.10.1660.10">
    <property type="match status" value="1"/>
</dbReference>
<dbReference type="PANTHER" id="PTHR30204:SF98">
    <property type="entry name" value="HTH-TYPE TRANSCRIPTIONAL REGULATOR ADHR"/>
    <property type="match status" value="1"/>
</dbReference>
<dbReference type="Proteomes" id="UP000887127">
    <property type="component" value="Unassembled WGS sequence"/>
</dbReference>
<dbReference type="InterPro" id="IPR000551">
    <property type="entry name" value="MerR-type_HTH_dom"/>
</dbReference>
<keyword evidence="2" id="KW-0175">Coiled coil</keyword>
<dbReference type="PANTHER" id="PTHR30204">
    <property type="entry name" value="REDOX-CYCLING DRUG-SENSING TRANSCRIPTIONAL ACTIVATOR SOXR"/>
    <property type="match status" value="1"/>
</dbReference>
<evidence type="ECO:0000256" key="2">
    <source>
        <dbReference type="SAM" id="Coils"/>
    </source>
</evidence>
<dbReference type="GO" id="GO:0003700">
    <property type="term" value="F:DNA-binding transcription factor activity"/>
    <property type="evidence" value="ECO:0007669"/>
    <property type="project" value="InterPro"/>
</dbReference>
<evidence type="ECO:0000313" key="4">
    <source>
        <dbReference type="EMBL" id="GEQ35627.1"/>
    </source>
</evidence>
<feature type="coiled-coil region" evidence="2">
    <location>
        <begin position="75"/>
        <end position="123"/>
    </location>
</feature>
<evidence type="ECO:0000256" key="1">
    <source>
        <dbReference type="ARBA" id="ARBA00023125"/>
    </source>
</evidence>
<name>A0AAV3WUA5_9LACT</name>
<dbReference type="RefSeq" id="WP_072693903.1">
    <property type="nucleotide sequence ID" value="NZ_BJVX01000013.1"/>
</dbReference>